<comment type="cofactor">
    <cofactor evidence="2">
        <name>Mg(2+)</name>
        <dbReference type="ChEBI" id="CHEBI:18420"/>
    </cofactor>
</comment>
<keyword evidence="9" id="KW-0812">Transmembrane</keyword>
<dbReference type="UniPathway" id="UPA00378"/>
<dbReference type="GO" id="GO:0016020">
    <property type="term" value="C:membrane"/>
    <property type="evidence" value="ECO:0007669"/>
    <property type="project" value="InterPro"/>
</dbReference>
<evidence type="ECO:0000256" key="14">
    <source>
        <dbReference type="ARBA" id="ARBA00023211"/>
    </source>
</evidence>
<comment type="catalytic activity">
    <reaction evidence="15">
        <text>a di-trans,poly-cis-dolichyl diphosphooligosaccharide + L-asparaginyl-[protein] = N(4)-(oligosaccharide-(1-&gt;4)-N-acetyl-beta-D-glucosaminyl-(1-&gt;4)-N-acetyl-beta-D-glucosaminyl)-L-asparaginyl-[protein] + a di-trans,poly-cis-dolichyl diphosphate + H(+)</text>
        <dbReference type="Rhea" id="RHEA:22980"/>
        <dbReference type="Rhea" id="RHEA-COMP:12804"/>
        <dbReference type="Rhea" id="RHEA-COMP:12805"/>
        <dbReference type="Rhea" id="RHEA-COMP:19506"/>
        <dbReference type="Rhea" id="RHEA-COMP:19509"/>
        <dbReference type="ChEBI" id="CHEBI:15378"/>
        <dbReference type="ChEBI" id="CHEBI:50347"/>
        <dbReference type="ChEBI" id="CHEBI:57497"/>
        <dbReference type="ChEBI" id="CHEBI:57570"/>
        <dbReference type="ChEBI" id="CHEBI:132529"/>
        <dbReference type="EC" id="2.4.99.18"/>
    </reaction>
</comment>
<proteinExistence type="inferred from homology"/>
<gene>
    <name evidence="18" type="primary">LgM4147LRVhigh.27.01350.00110</name>
    <name evidence="18" type="ORF">BN36_2741200</name>
</gene>
<dbReference type="GO" id="GO:0046872">
    <property type="term" value="F:metal ion binding"/>
    <property type="evidence" value="ECO:0007669"/>
    <property type="project" value="UniProtKB-KW"/>
</dbReference>
<evidence type="ECO:0000256" key="1">
    <source>
        <dbReference type="ARBA" id="ARBA00001936"/>
    </source>
</evidence>
<evidence type="ECO:0000256" key="10">
    <source>
        <dbReference type="ARBA" id="ARBA00022723"/>
    </source>
</evidence>
<feature type="domain" description="Oligosaccharyl transferase STT3 N-terminal" evidence="17">
    <location>
        <begin position="44"/>
        <end position="111"/>
    </location>
</feature>
<dbReference type="InterPro" id="IPR003674">
    <property type="entry name" value="Oligo_trans_STT3"/>
</dbReference>
<protein>
    <recommendedName>
        <fullName evidence="6">dolichyl-diphosphooligosaccharide--protein glycotransferase</fullName>
        <ecNumber evidence="6">2.4.99.18</ecNumber>
    </recommendedName>
</protein>
<evidence type="ECO:0000256" key="11">
    <source>
        <dbReference type="ARBA" id="ARBA00022842"/>
    </source>
</evidence>
<comment type="pathway">
    <text evidence="4">Protein modification; protein glycosylation.</text>
</comment>
<feature type="region of interest" description="Disordered" evidence="16">
    <location>
        <begin position="1"/>
        <end position="27"/>
    </location>
</feature>
<keyword evidence="13" id="KW-0472">Membrane</keyword>
<dbReference type="Pfam" id="PF02516">
    <property type="entry name" value="STT3"/>
    <property type="match status" value="1"/>
</dbReference>
<reference evidence="18" key="1">
    <citation type="submission" date="2012-08" db="EMBL/GenBank/DDBJ databases">
        <title>Comparative genomics of metastatic and non-metastatic Leishmania guyanensis provides insights into polygenic factors involved in Leishmania RNA virus infection.</title>
        <authorList>
            <person name="Smith D."/>
            <person name="Hertz-Fowler C."/>
            <person name="Martin R."/>
            <person name="Dickens N."/>
            <person name="Fasel N."/>
            <person name="Falquet L."/>
            <person name="Beverley S."/>
            <person name="Zangger H."/>
            <person name="Calderon-Copete S."/>
            <person name="Mottram J."/>
            <person name="Xenarios I."/>
        </authorList>
    </citation>
    <scope>NUCLEOTIDE SEQUENCE</scope>
    <source>
        <strain evidence="18">MHOM/BR/75/M4147/SSU:IR2SAT-LUC</strain>
    </source>
</reference>
<keyword evidence="10" id="KW-0479">Metal-binding</keyword>
<keyword evidence="7" id="KW-0328">Glycosyltransferase</keyword>
<organism evidence="18">
    <name type="scientific">Leishmania guyanensis</name>
    <dbReference type="NCBI Taxonomy" id="5670"/>
    <lineage>
        <taxon>Eukaryota</taxon>
        <taxon>Discoba</taxon>
        <taxon>Euglenozoa</taxon>
        <taxon>Kinetoplastea</taxon>
        <taxon>Metakinetoplastina</taxon>
        <taxon>Trypanosomatida</taxon>
        <taxon>Trypanosomatidae</taxon>
        <taxon>Leishmaniinae</taxon>
        <taxon>Leishmania</taxon>
        <taxon>Leishmania guyanensis species complex</taxon>
    </lineage>
</organism>
<evidence type="ECO:0000256" key="7">
    <source>
        <dbReference type="ARBA" id="ARBA00022676"/>
    </source>
</evidence>
<comment type="similarity">
    <text evidence="5">Belongs to the STT3 family.</text>
</comment>
<evidence type="ECO:0000256" key="5">
    <source>
        <dbReference type="ARBA" id="ARBA00010810"/>
    </source>
</evidence>
<keyword evidence="11" id="KW-0460">Magnesium</keyword>
<keyword evidence="14" id="KW-0464">Manganese</keyword>
<evidence type="ECO:0000256" key="9">
    <source>
        <dbReference type="ARBA" id="ARBA00022692"/>
    </source>
</evidence>
<evidence type="ECO:0000313" key="18">
    <source>
        <dbReference type="EMBL" id="CCM16616.1"/>
    </source>
</evidence>
<dbReference type="EC" id="2.4.99.18" evidence="6"/>
<evidence type="ECO:0000259" key="17">
    <source>
        <dbReference type="Pfam" id="PF02516"/>
    </source>
</evidence>
<dbReference type="PANTHER" id="PTHR13872:SF1">
    <property type="entry name" value="DOLICHYL-DIPHOSPHOOLIGOSACCHARIDE--PROTEIN GLYCOSYLTRANSFERASE SUBUNIT STT3B"/>
    <property type="match status" value="1"/>
</dbReference>
<evidence type="ECO:0000256" key="13">
    <source>
        <dbReference type="ARBA" id="ARBA00023136"/>
    </source>
</evidence>
<evidence type="ECO:0000256" key="4">
    <source>
        <dbReference type="ARBA" id="ARBA00004922"/>
    </source>
</evidence>
<dbReference type="InterPro" id="IPR048307">
    <property type="entry name" value="STT3_N"/>
</dbReference>
<dbReference type="EMBL" id="CALQ01001103">
    <property type="protein sequence ID" value="CCM16616.1"/>
    <property type="molecule type" value="Genomic_DNA"/>
</dbReference>
<dbReference type="PANTHER" id="PTHR13872">
    <property type="entry name" value="DOLICHYL-DIPHOSPHOOLIGOSACCHARIDE--PROTEIN GLYCOSYLTRANSFERASE SUBUNIT"/>
    <property type="match status" value="1"/>
</dbReference>
<dbReference type="GO" id="GO:0012505">
    <property type="term" value="C:endomembrane system"/>
    <property type="evidence" value="ECO:0007669"/>
    <property type="project" value="UniProtKB-SubCell"/>
</dbReference>
<evidence type="ECO:0000256" key="3">
    <source>
        <dbReference type="ARBA" id="ARBA00004127"/>
    </source>
</evidence>
<evidence type="ECO:0000256" key="8">
    <source>
        <dbReference type="ARBA" id="ARBA00022679"/>
    </source>
</evidence>
<sequence>MASKSTAATGRGATAPTATDATAGTRTSPAKKELARAFSRLRLLLLSFSFMYCLNKAYRIRMFSVQLYGYIIHEFDPWFNYRAAEYMSAHGWSAFFSWFDYMSWYPLGRPVGPPRRCHPPRIGGCRGADVPQQCVRADPGVVWCHRYCSRSANDL</sequence>
<dbReference type="GO" id="GO:0004579">
    <property type="term" value="F:dolichyl-diphosphooligosaccharide-protein glycotransferase activity"/>
    <property type="evidence" value="ECO:0007669"/>
    <property type="project" value="UniProtKB-EC"/>
</dbReference>
<evidence type="ECO:0000256" key="2">
    <source>
        <dbReference type="ARBA" id="ARBA00001946"/>
    </source>
</evidence>
<dbReference type="AlphaFoldDB" id="A0A1E1IZ66"/>
<evidence type="ECO:0000256" key="6">
    <source>
        <dbReference type="ARBA" id="ARBA00012605"/>
    </source>
</evidence>
<keyword evidence="12" id="KW-1133">Transmembrane helix</keyword>
<evidence type="ECO:0000256" key="16">
    <source>
        <dbReference type="SAM" id="MobiDB-lite"/>
    </source>
</evidence>
<accession>A0A1E1IZ66</accession>
<keyword evidence="8 18" id="KW-0808">Transferase</keyword>
<comment type="cofactor">
    <cofactor evidence="1">
        <name>Mn(2+)</name>
        <dbReference type="ChEBI" id="CHEBI:29035"/>
    </cofactor>
</comment>
<name>A0A1E1IZ66_LEIGU</name>
<comment type="subcellular location">
    <subcellularLocation>
        <location evidence="3">Endomembrane system</location>
        <topology evidence="3">Multi-pass membrane protein</topology>
    </subcellularLocation>
</comment>
<evidence type="ECO:0000256" key="12">
    <source>
        <dbReference type="ARBA" id="ARBA00022989"/>
    </source>
</evidence>
<evidence type="ECO:0000256" key="15">
    <source>
        <dbReference type="ARBA" id="ARBA00048829"/>
    </source>
</evidence>